<comment type="caution">
    <text evidence="8">The sequence shown here is derived from an EMBL/GenBank/DDBJ whole genome shotgun (WGS) entry which is preliminary data.</text>
</comment>
<keyword evidence="4 8" id="KW-0418">Kinase</keyword>
<accession>A0A9K3L1V6</accession>
<dbReference type="PROSITE" id="PS00109">
    <property type="entry name" value="PROTEIN_KINASE_TYR"/>
    <property type="match status" value="1"/>
</dbReference>
<gene>
    <name evidence="8" type="ORF">IV203_003019</name>
</gene>
<dbReference type="PROSITE" id="PS50011">
    <property type="entry name" value="PROTEIN_KINASE_DOM"/>
    <property type="match status" value="1"/>
</dbReference>
<feature type="compositionally biased region" description="Low complexity" evidence="6">
    <location>
        <begin position="97"/>
        <end position="113"/>
    </location>
</feature>
<evidence type="ECO:0000259" key="7">
    <source>
        <dbReference type="PROSITE" id="PS50011"/>
    </source>
</evidence>
<proteinExistence type="predicted"/>
<keyword evidence="9" id="KW-1185">Reference proteome</keyword>
<feature type="domain" description="Protein kinase" evidence="7">
    <location>
        <begin position="119"/>
        <end position="437"/>
    </location>
</feature>
<dbReference type="Proteomes" id="UP000693970">
    <property type="component" value="Unassembled WGS sequence"/>
</dbReference>
<dbReference type="PANTHER" id="PTHR24345:SF91">
    <property type="entry name" value="SERINE_THREONINE-PROTEIN KINASE PLK4"/>
    <property type="match status" value="1"/>
</dbReference>
<dbReference type="InterPro" id="IPR000719">
    <property type="entry name" value="Prot_kinase_dom"/>
</dbReference>
<evidence type="ECO:0000313" key="9">
    <source>
        <dbReference type="Proteomes" id="UP000693970"/>
    </source>
</evidence>
<dbReference type="GO" id="GO:0004674">
    <property type="term" value="F:protein serine/threonine kinase activity"/>
    <property type="evidence" value="ECO:0007669"/>
    <property type="project" value="UniProtKB-KW"/>
</dbReference>
<evidence type="ECO:0000256" key="2">
    <source>
        <dbReference type="ARBA" id="ARBA00022679"/>
    </source>
</evidence>
<sequence length="453" mass="49818">MMEPAAHAHLTFEQVESHGDPCRPLEFPSPLVGRGVRVNALVVDSNTGSRKVWSGVIHREDLGADPASATRTMTLDPRNTNSSSRGGAQPIPPKAKSNPTTSTGSSSSRPDYSSQFVAYAPSRRLQDAIYGSVWACVVLQRHHGVAADDAARAAGVEPGSPQAPIVWETTNDFVAIKMIEWARVHHMRGRLLEDPVKEIAAMQLVGNSNPHVLGPIEVLQDGEFLFTVMPYCSGGDLFGVVVKFAEESGGEVGMPEPVARYWFRQILWGLHHLQSVGVCHRDLSLENVLVDRENCLIIDMGMCLRVPYNDPSRAGNITDVTRGNGLRRLMRPQGVCGKHNYMSPEIFSNTAPFDGFAIDLWAAGVILYIMLTGFPPYDQANRTDQRFDLIVKGNLVRQLRSWGINLSDDAGDLLQSMLQLDPRDRLTLAEVMAHPWVVNGEAVPPPPEPLPYY</sequence>
<evidence type="ECO:0000313" key="8">
    <source>
        <dbReference type="EMBL" id="KAG7353664.1"/>
    </source>
</evidence>
<keyword evidence="3" id="KW-0547">Nucleotide-binding</keyword>
<dbReference type="Pfam" id="PF00069">
    <property type="entry name" value="Pkinase"/>
    <property type="match status" value="1"/>
</dbReference>
<keyword evidence="1 8" id="KW-0723">Serine/threonine-protein kinase</keyword>
<dbReference type="GO" id="GO:0005634">
    <property type="term" value="C:nucleus"/>
    <property type="evidence" value="ECO:0007669"/>
    <property type="project" value="TreeGrafter"/>
</dbReference>
<reference evidence="8" key="1">
    <citation type="journal article" date="2021" name="Sci. Rep.">
        <title>Diploid genomic architecture of Nitzschia inconspicua, an elite biomass production diatom.</title>
        <authorList>
            <person name="Oliver A."/>
            <person name="Podell S."/>
            <person name="Pinowska A."/>
            <person name="Traller J.C."/>
            <person name="Smith S.R."/>
            <person name="McClure R."/>
            <person name="Beliaev A."/>
            <person name="Bohutskyi P."/>
            <person name="Hill E.A."/>
            <person name="Rabines A."/>
            <person name="Zheng H."/>
            <person name="Allen L.Z."/>
            <person name="Kuo A."/>
            <person name="Grigoriev I.V."/>
            <person name="Allen A.E."/>
            <person name="Hazlebeck D."/>
            <person name="Allen E.E."/>
        </authorList>
    </citation>
    <scope>NUCLEOTIDE SEQUENCE</scope>
    <source>
        <strain evidence="8">Hildebrandi</strain>
    </source>
</reference>
<dbReference type="AlphaFoldDB" id="A0A9K3L1V6"/>
<feature type="compositionally biased region" description="Polar residues" evidence="6">
    <location>
        <begin position="69"/>
        <end position="86"/>
    </location>
</feature>
<dbReference type="OrthoDB" id="541276at2759"/>
<feature type="region of interest" description="Disordered" evidence="6">
    <location>
        <begin position="64"/>
        <end position="113"/>
    </location>
</feature>
<dbReference type="PANTHER" id="PTHR24345">
    <property type="entry name" value="SERINE/THREONINE-PROTEIN KINASE PLK"/>
    <property type="match status" value="1"/>
</dbReference>
<keyword evidence="5" id="KW-0067">ATP-binding</keyword>
<dbReference type="GO" id="GO:0005524">
    <property type="term" value="F:ATP binding"/>
    <property type="evidence" value="ECO:0007669"/>
    <property type="project" value="UniProtKB-KW"/>
</dbReference>
<evidence type="ECO:0000256" key="3">
    <source>
        <dbReference type="ARBA" id="ARBA00022741"/>
    </source>
</evidence>
<dbReference type="InterPro" id="IPR008266">
    <property type="entry name" value="Tyr_kinase_AS"/>
</dbReference>
<evidence type="ECO:0000256" key="6">
    <source>
        <dbReference type="SAM" id="MobiDB-lite"/>
    </source>
</evidence>
<name>A0A9K3L1V6_9STRA</name>
<evidence type="ECO:0000256" key="5">
    <source>
        <dbReference type="ARBA" id="ARBA00022840"/>
    </source>
</evidence>
<evidence type="ECO:0000256" key="1">
    <source>
        <dbReference type="ARBA" id="ARBA00022527"/>
    </source>
</evidence>
<reference evidence="8" key="2">
    <citation type="submission" date="2021-04" db="EMBL/GenBank/DDBJ databases">
        <authorList>
            <person name="Podell S."/>
        </authorList>
    </citation>
    <scope>NUCLEOTIDE SEQUENCE</scope>
    <source>
        <strain evidence="8">Hildebrandi</strain>
    </source>
</reference>
<dbReference type="FunFam" id="1.10.510.10:FF:001786">
    <property type="entry name" value="Ser/thr kinase"/>
    <property type="match status" value="1"/>
</dbReference>
<protein>
    <submittedName>
        <fullName evidence="8">Serine/threonine protein kinase</fullName>
    </submittedName>
</protein>
<dbReference type="EMBL" id="JAGRRH010000016">
    <property type="protein sequence ID" value="KAG7353664.1"/>
    <property type="molecule type" value="Genomic_DNA"/>
</dbReference>
<evidence type="ECO:0000256" key="4">
    <source>
        <dbReference type="ARBA" id="ARBA00022777"/>
    </source>
</evidence>
<keyword evidence="2" id="KW-0808">Transferase</keyword>
<organism evidence="8 9">
    <name type="scientific">Nitzschia inconspicua</name>
    <dbReference type="NCBI Taxonomy" id="303405"/>
    <lineage>
        <taxon>Eukaryota</taxon>
        <taxon>Sar</taxon>
        <taxon>Stramenopiles</taxon>
        <taxon>Ochrophyta</taxon>
        <taxon>Bacillariophyta</taxon>
        <taxon>Bacillariophyceae</taxon>
        <taxon>Bacillariophycidae</taxon>
        <taxon>Bacillariales</taxon>
        <taxon>Bacillariaceae</taxon>
        <taxon>Nitzschia</taxon>
    </lineage>
</organism>